<accession>E1EXD8</accession>
<feature type="compositionally biased region" description="Polar residues" evidence="1">
    <location>
        <begin position="49"/>
        <end position="58"/>
    </location>
</feature>
<feature type="compositionally biased region" description="Polar residues" evidence="1">
    <location>
        <begin position="439"/>
        <end position="453"/>
    </location>
</feature>
<feature type="compositionally biased region" description="Basic and acidic residues" evidence="1">
    <location>
        <begin position="377"/>
        <end position="406"/>
    </location>
</feature>
<dbReference type="AlphaFoldDB" id="E1EXD8"/>
<evidence type="ECO:0000313" key="3">
    <source>
        <dbReference type="Proteomes" id="UP000008974"/>
    </source>
</evidence>
<gene>
    <name evidence="2" type="ORF">GLP15_2542</name>
</gene>
<evidence type="ECO:0000313" key="2">
    <source>
        <dbReference type="EMBL" id="EFO65160.1"/>
    </source>
</evidence>
<sequence length="528" mass="58486">MADWNDQYSSFDWEESYNSELDVSLDEGGKHHVHTKKITLSVNASKINSNYPTDQSGPLVQADRLDQPIGSSHGHASDHTLQTSKHTHKRRQHREGQNEHNMHNYSIKERQENGTFVSRDRHESHSSRKGRKSFYDTMESPIRQTNRHAKQNKSTFNEQKQHLDDIMSSSIILTRNRQVFSRQGQELYQTPSLKDIRVQDGKTVNIPATYIHGSFPSDAQVAPRSSSELPRPHIDTDMLDQGADIIMDIPCTLPSVSVKPCLNEEPTPVSVIDTNLDIIGTVSPTEALTSTTPKEPSVAGAKAIVIRQKGLDHKSEPKGTNFKSSGHLNAIDSHNISISSITTDDHDRGSPVRQQPGRGSITSSRISVVFADGTSLQRDDSYDKKSDAKPYKDIHKEPIKLPKSKDTVTMVLPKADVNVKSQPSVETGKGSRDAPGKPTRSSNKSKQSPNSENPKFAAAKISIKIDAKSYSLEKSNSKTDSQEGLSPKSHASTKGVKQIIVVLPNEEPIYSDFRSASIKLPSSVWRIP</sequence>
<dbReference type="VEuPathDB" id="GiardiaDB:GLP15_2542"/>
<organism evidence="2 3">
    <name type="scientific">Giardia intestinalis (strain P15)</name>
    <name type="common">Giardia lamblia</name>
    <dbReference type="NCBI Taxonomy" id="658858"/>
    <lineage>
        <taxon>Eukaryota</taxon>
        <taxon>Metamonada</taxon>
        <taxon>Diplomonadida</taxon>
        <taxon>Hexamitidae</taxon>
        <taxon>Giardiinae</taxon>
        <taxon>Giardia</taxon>
    </lineage>
</organism>
<dbReference type="OrthoDB" id="10340288at2759"/>
<feature type="compositionally biased region" description="Basic and acidic residues" evidence="1">
    <location>
        <begin position="94"/>
        <end position="126"/>
    </location>
</feature>
<protein>
    <submittedName>
        <fullName evidence="2">Uncharacterized protein</fullName>
    </submittedName>
</protein>
<dbReference type="EMBL" id="ACVC01000045">
    <property type="protein sequence ID" value="EFO65160.1"/>
    <property type="molecule type" value="Genomic_DNA"/>
</dbReference>
<reference evidence="2 3" key="1">
    <citation type="journal article" date="2010" name="BMC Genomics">
        <title>Genome analysis and comparative genomics of a Giardia intestinalis assemblage E isolate.</title>
        <authorList>
            <person name="Jerlstrom-Hultqvist J."/>
            <person name="Franzen O."/>
            <person name="Ankarklev J."/>
            <person name="Xu F."/>
            <person name="Nohynkova E."/>
            <person name="Andersson J.O."/>
            <person name="Svard S.G."/>
            <person name="Andersson B."/>
        </authorList>
    </citation>
    <scope>NUCLEOTIDE SEQUENCE [LARGE SCALE GENOMIC DNA]</scope>
    <source>
        <strain evidence="2 3">P15</strain>
    </source>
</reference>
<evidence type="ECO:0000256" key="1">
    <source>
        <dbReference type="SAM" id="MobiDB-lite"/>
    </source>
</evidence>
<name>E1EXD8_GIAIA</name>
<feature type="region of interest" description="Disordered" evidence="1">
    <location>
        <begin position="340"/>
        <end position="458"/>
    </location>
</feature>
<comment type="caution">
    <text evidence="2">The sequence shown here is derived from an EMBL/GenBank/DDBJ whole genome shotgun (WGS) entry which is preliminary data.</text>
</comment>
<feature type="compositionally biased region" description="Polar residues" evidence="1">
    <location>
        <begin position="482"/>
        <end position="492"/>
    </location>
</feature>
<dbReference type="Proteomes" id="UP000008974">
    <property type="component" value="Unassembled WGS sequence"/>
</dbReference>
<dbReference type="OMA" id="MADWNDQ"/>
<proteinExistence type="predicted"/>
<feature type="region of interest" description="Disordered" evidence="1">
    <location>
        <begin position="49"/>
        <end position="132"/>
    </location>
</feature>
<feature type="region of interest" description="Disordered" evidence="1">
    <location>
        <begin position="472"/>
        <end position="495"/>
    </location>
</feature>